<sequence length="127" mass="13977">MIQVIETKDAPTVRGAYSQAIKVGDTLYGSGQIGIDPETEKLVGTDIESQTKQILRNIAAIVAQAGFTRSNIVKTVVFVQDMSDWMKVNEVYADFFENNLILPAQSIVEVTKLPADALIQIEYIVSK</sequence>
<protein>
    <submittedName>
        <fullName evidence="2">Uncharacterized protein</fullName>
    </submittedName>
</protein>
<accession>A0A0R1RFT8</accession>
<dbReference type="Gene3D" id="3.30.1330.40">
    <property type="entry name" value="RutC-like"/>
    <property type="match status" value="1"/>
</dbReference>
<dbReference type="SUPFAM" id="SSF55298">
    <property type="entry name" value="YjgF-like"/>
    <property type="match status" value="1"/>
</dbReference>
<dbReference type="RefSeq" id="WP_057889954.1">
    <property type="nucleotide sequence ID" value="NZ_AZFE01000031.1"/>
</dbReference>
<proteinExistence type="inferred from homology"/>
<organism evidence="2 3">
    <name type="scientific">Paucilactobacillus oligofermentans DSM 15707 = LMG 22743</name>
    <dbReference type="NCBI Taxonomy" id="1423778"/>
    <lineage>
        <taxon>Bacteria</taxon>
        <taxon>Bacillati</taxon>
        <taxon>Bacillota</taxon>
        <taxon>Bacilli</taxon>
        <taxon>Lactobacillales</taxon>
        <taxon>Lactobacillaceae</taxon>
        <taxon>Paucilactobacillus</taxon>
    </lineage>
</organism>
<reference evidence="2 3" key="1">
    <citation type="journal article" date="2015" name="Genome Announc.">
        <title>Expanding the biotechnology potential of lactobacilli through comparative genomics of 213 strains and associated genera.</title>
        <authorList>
            <person name="Sun Z."/>
            <person name="Harris H.M."/>
            <person name="McCann A."/>
            <person name="Guo C."/>
            <person name="Argimon S."/>
            <person name="Zhang W."/>
            <person name="Yang X."/>
            <person name="Jeffery I.B."/>
            <person name="Cooney J.C."/>
            <person name="Kagawa T.F."/>
            <person name="Liu W."/>
            <person name="Song Y."/>
            <person name="Salvetti E."/>
            <person name="Wrobel A."/>
            <person name="Rasinkangas P."/>
            <person name="Parkhill J."/>
            <person name="Rea M.C."/>
            <person name="O'Sullivan O."/>
            <person name="Ritari J."/>
            <person name="Douillard F.P."/>
            <person name="Paul Ross R."/>
            <person name="Yang R."/>
            <person name="Briner A.E."/>
            <person name="Felis G.E."/>
            <person name="de Vos W.M."/>
            <person name="Barrangou R."/>
            <person name="Klaenhammer T.R."/>
            <person name="Caufield P.W."/>
            <person name="Cui Y."/>
            <person name="Zhang H."/>
            <person name="O'Toole P.W."/>
        </authorList>
    </citation>
    <scope>NUCLEOTIDE SEQUENCE [LARGE SCALE GENOMIC DNA]</scope>
    <source>
        <strain evidence="2 3">DSM 15707</strain>
    </source>
</reference>
<dbReference type="GO" id="GO:0019239">
    <property type="term" value="F:deaminase activity"/>
    <property type="evidence" value="ECO:0007669"/>
    <property type="project" value="TreeGrafter"/>
</dbReference>
<keyword evidence="3" id="KW-1185">Reference proteome</keyword>
<dbReference type="PATRIC" id="fig|1423778.4.peg.1039"/>
<dbReference type="Pfam" id="PF01042">
    <property type="entry name" value="Ribonuc_L-PSP"/>
    <property type="match status" value="1"/>
</dbReference>
<evidence type="ECO:0000313" key="3">
    <source>
        <dbReference type="Proteomes" id="UP000051697"/>
    </source>
</evidence>
<dbReference type="GO" id="GO:0005829">
    <property type="term" value="C:cytosol"/>
    <property type="evidence" value="ECO:0007669"/>
    <property type="project" value="TreeGrafter"/>
</dbReference>
<evidence type="ECO:0000256" key="1">
    <source>
        <dbReference type="ARBA" id="ARBA00010552"/>
    </source>
</evidence>
<comment type="similarity">
    <text evidence="1">Belongs to the RutC family.</text>
</comment>
<dbReference type="KEGG" id="lol:LACOL_0293"/>
<dbReference type="OrthoDB" id="9803101at2"/>
<comment type="caution">
    <text evidence="2">The sequence shown here is derived from an EMBL/GenBank/DDBJ whole genome shotgun (WGS) entry which is preliminary data.</text>
</comment>
<dbReference type="InterPro" id="IPR006056">
    <property type="entry name" value="RidA"/>
</dbReference>
<dbReference type="NCBIfam" id="TIGR00004">
    <property type="entry name" value="Rid family detoxifying hydrolase"/>
    <property type="match status" value="1"/>
</dbReference>
<dbReference type="FunFam" id="3.30.1330.40:FF:000001">
    <property type="entry name" value="L-PSP family endoribonuclease"/>
    <property type="match status" value="1"/>
</dbReference>
<dbReference type="InterPro" id="IPR006175">
    <property type="entry name" value="YjgF/YER057c/UK114"/>
</dbReference>
<dbReference type="AlphaFoldDB" id="A0A0R1RFT8"/>
<evidence type="ECO:0000313" key="2">
    <source>
        <dbReference type="EMBL" id="KRL55409.1"/>
    </source>
</evidence>
<dbReference type="PANTHER" id="PTHR11803:SF39">
    <property type="entry name" value="2-IMINOBUTANOATE_2-IMINOPROPANOATE DEAMINASE"/>
    <property type="match status" value="1"/>
</dbReference>
<gene>
    <name evidence="2" type="ORF">FC70_GL001006</name>
</gene>
<dbReference type="STRING" id="1423778.FC70_GL001006"/>
<dbReference type="PANTHER" id="PTHR11803">
    <property type="entry name" value="2-IMINOBUTANOATE/2-IMINOPROPANOATE DEAMINASE RIDA"/>
    <property type="match status" value="1"/>
</dbReference>
<dbReference type="Proteomes" id="UP000051697">
    <property type="component" value="Unassembled WGS sequence"/>
</dbReference>
<dbReference type="InterPro" id="IPR035959">
    <property type="entry name" value="RutC-like_sf"/>
</dbReference>
<dbReference type="CDD" id="cd00448">
    <property type="entry name" value="YjgF_YER057c_UK114_family"/>
    <property type="match status" value="1"/>
</dbReference>
<name>A0A0R1RFT8_9LACO</name>
<dbReference type="EMBL" id="AZFE01000031">
    <property type="protein sequence ID" value="KRL55409.1"/>
    <property type="molecule type" value="Genomic_DNA"/>
</dbReference>